<proteinExistence type="predicted"/>
<dbReference type="SUPFAM" id="SSF51658">
    <property type="entry name" value="Xylose isomerase-like"/>
    <property type="match status" value="1"/>
</dbReference>
<evidence type="ECO:0000313" key="1">
    <source>
        <dbReference type="EMBL" id="EHC31048.1"/>
    </source>
</evidence>
<protein>
    <submittedName>
        <fullName evidence="1">Putative chemotaxis protein</fullName>
    </submittedName>
</protein>
<organism evidence="1 2">
    <name type="scientific">Salmonella enterica subsp. enterica serovar Alachua str. R6-377</name>
    <dbReference type="NCBI Taxonomy" id="913241"/>
    <lineage>
        <taxon>Bacteria</taxon>
        <taxon>Pseudomonadati</taxon>
        <taxon>Pseudomonadota</taxon>
        <taxon>Gammaproteobacteria</taxon>
        <taxon>Enterobacterales</taxon>
        <taxon>Enterobacteriaceae</taxon>
        <taxon>Salmonella</taxon>
    </lineage>
</organism>
<dbReference type="InterPro" id="IPR032344">
    <property type="entry name" value="DUF4862"/>
</dbReference>
<gene>
    <name evidence="1" type="ORF">LTSEALA_5214</name>
</gene>
<reference evidence="1 2" key="1">
    <citation type="journal article" date="2011" name="BMC Genomics">
        <title>Genome sequencing reveals diversification of virulence factor content and possible host adaptation in distinct subpopulations of Salmonella enterica.</title>
        <authorList>
            <person name="den Bakker H.C."/>
            <person name="Moreno Switt A.I."/>
            <person name="Govoni G."/>
            <person name="Cummings C.A."/>
            <person name="Ranieri M.L."/>
            <person name="Degoricija L."/>
            <person name="Hoelzer K."/>
            <person name="Rodriguez-Rivera L.D."/>
            <person name="Brown S."/>
            <person name="Bolchacova E."/>
            <person name="Furtado M.R."/>
            <person name="Wiedmann M."/>
        </authorList>
    </citation>
    <scope>NUCLEOTIDE SEQUENCE [LARGE SCALE GENOMIC DNA]</scope>
    <source>
        <strain evidence="1 2">R6-377</strain>
    </source>
</reference>
<accession>G5LVA7</accession>
<dbReference type="Proteomes" id="UP000004642">
    <property type="component" value="Unassembled WGS sequence"/>
</dbReference>
<dbReference type="Pfam" id="PF16154">
    <property type="entry name" value="DUF4862"/>
    <property type="match status" value="1"/>
</dbReference>
<dbReference type="InterPro" id="IPR036237">
    <property type="entry name" value="Xyl_isomerase-like_sf"/>
</dbReference>
<evidence type="ECO:0000313" key="2">
    <source>
        <dbReference type="Proteomes" id="UP000004642"/>
    </source>
</evidence>
<dbReference type="AlphaFoldDB" id="G5LVA7"/>
<dbReference type="EMBL" id="AFCJ01002232">
    <property type="protein sequence ID" value="EHC31048.1"/>
    <property type="molecule type" value="Genomic_DNA"/>
</dbReference>
<comment type="caution">
    <text evidence="1">The sequence shown here is derived from an EMBL/GenBank/DDBJ whole genome shotgun (WGS) entry which is preliminary data.</text>
</comment>
<dbReference type="PATRIC" id="fig|913241.3.peg.3967"/>
<sequence length="323" mass="36185">MKNNTGYIIGAYPCAPSFHQKSEEEETEFWRQLSDTPDIRDIRGLEQPCPDIRGLEQPCLEHLHPLGDEWLLRHTPGNWQIVVTAIMETMRRRSENGGFGLASSDEEQRKACVEYYRHLHQKINKINGKNTGKVIALELHAAPLGGNPNVAQATDAFARSLKEIANWDWSCDLVLEHCDAMTGPAPRKGFLPLVNVLEIIADYDISVCVNWARSAIEGRDTSLPLIHTQQAKQAGKLGALMFSGTTLDGEYGEWQDLHAPFAPFCPQSLMTEKHVKELITAAAPELLQFTGIKLLEINASADINHRINILRDGINMMKKATRR</sequence>
<name>G5LVA7_SALET</name>